<reference evidence="1" key="1">
    <citation type="submission" date="2022-07" db="EMBL/GenBank/DDBJ databases">
        <authorList>
            <person name="Macas J."/>
            <person name="Novak P."/>
            <person name="Neumann P."/>
        </authorList>
    </citation>
    <scope>NUCLEOTIDE SEQUENCE</scope>
</reference>
<sequence length="117" mass="13137">MAKEEFKRLHKLALLDPGDLDIKAQLSEASKRAIFLGEAEATFFQQRAKATHILEADKCTKYFHAIVKRNLARNTISSLTLEDGYGERLGNGWAWTTRSPPCKVRSSGFSRSIKAQP</sequence>
<protein>
    <submittedName>
        <fullName evidence="1">Uncharacterized protein</fullName>
    </submittedName>
</protein>
<accession>A0AAV0D7Z0</accession>
<name>A0AAV0D7Z0_9ASTE</name>
<evidence type="ECO:0000313" key="2">
    <source>
        <dbReference type="Proteomes" id="UP001152523"/>
    </source>
</evidence>
<proteinExistence type="predicted"/>
<keyword evidence="2" id="KW-1185">Reference proteome</keyword>
<dbReference type="EMBL" id="CAMAPF010000081">
    <property type="protein sequence ID" value="CAH9094502.1"/>
    <property type="molecule type" value="Genomic_DNA"/>
</dbReference>
<dbReference type="Proteomes" id="UP001152523">
    <property type="component" value="Unassembled WGS sequence"/>
</dbReference>
<gene>
    <name evidence="1" type="ORF">CEPIT_LOCUS12913</name>
</gene>
<dbReference type="AlphaFoldDB" id="A0AAV0D7Z0"/>
<comment type="caution">
    <text evidence="1">The sequence shown here is derived from an EMBL/GenBank/DDBJ whole genome shotgun (WGS) entry which is preliminary data.</text>
</comment>
<evidence type="ECO:0000313" key="1">
    <source>
        <dbReference type="EMBL" id="CAH9094502.1"/>
    </source>
</evidence>
<organism evidence="1 2">
    <name type="scientific">Cuscuta epithymum</name>
    <dbReference type="NCBI Taxonomy" id="186058"/>
    <lineage>
        <taxon>Eukaryota</taxon>
        <taxon>Viridiplantae</taxon>
        <taxon>Streptophyta</taxon>
        <taxon>Embryophyta</taxon>
        <taxon>Tracheophyta</taxon>
        <taxon>Spermatophyta</taxon>
        <taxon>Magnoliopsida</taxon>
        <taxon>eudicotyledons</taxon>
        <taxon>Gunneridae</taxon>
        <taxon>Pentapetalae</taxon>
        <taxon>asterids</taxon>
        <taxon>lamiids</taxon>
        <taxon>Solanales</taxon>
        <taxon>Convolvulaceae</taxon>
        <taxon>Cuscuteae</taxon>
        <taxon>Cuscuta</taxon>
        <taxon>Cuscuta subgen. Cuscuta</taxon>
    </lineage>
</organism>